<reference evidence="1 2" key="1">
    <citation type="submission" date="2019-08" db="EMBL/GenBank/DDBJ databases">
        <title>Seonamhaeicola sediminis sp. nov., isolated from marine sediment.</title>
        <authorList>
            <person name="Cao W.R."/>
        </authorList>
    </citation>
    <scope>NUCLEOTIDE SEQUENCE [LARGE SCALE GENOMIC DNA]</scope>
    <source>
        <strain evidence="1 2">B011</strain>
    </source>
</reference>
<proteinExistence type="predicted"/>
<dbReference type="OrthoDB" id="1436588at2"/>
<dbReference type="RefSeq" id="WP_148541373.1">
    <property type="nucleotide sequence ID" value="NZ_VSDQ01000577.1"/>
</dbReference>
<dbReference type="Proteomes" id="UP000323930">
    <property type="component" value="Unassembled WGS sequence"/>
</dbReference>
<accession>A0A5D0I412</accession>
<organism evidence="1 2">
    <name type="scientific">Seonamhaeicola marinus</name>
    <dbReference type="NCBI Taxonomy" id="1912246"/>
    <lineage>
        <taxon>Bacteria</taxon>
        <taxon>Pseudomonadati</taxon>
        <taxon>Bacteroidota</taxon>
        <taxon>Flavobacteriia</taxon>
        <taxon>Flavobacteriales</taxon>
        <taxon>Flavobacteriaceae</taxon>
    </lineage>
</organism>
<comment type="caution">
    <text evidence="1">The sequence shown here is derived from an EMBL/GenBank/DDBJ whole genome shotgun (WGS) entry which is preliminary data.</text>
</comment>
<dbReference type="EMBL" id="VSDQ01000577">
    <property type="protein sequence ID" value="TYA78406.1"/>
    <property type="molecule type" value="Genomic_DNA"/>
</dbReference>
<gene>
    <name evidence="1" type="ORF">FUA24_08600</name>
</gene>
<keyword evidence="2" id="KW-1185">Reference proteome</keyword>
<protein>
    <submittedName>
        <fullName evidence="1">Uncharacterized protein</fullName>
    </submittedName>
</protein>
<sequence length="142" mass="16888">MILDTTYYNKEHNRLLRDMVGTSFSLLEAFKLKGVGSKRMIIEDVSPNLQQYISTKSGIDYANIELRREGILLFINKGLQNFTWAIPYYHLVVFKTNSTSIHAQGKFIRFKNNTMLKENRKFFRKMIEEKVRYEDQYNFQPT</sequence>
<name>A0A5D0I412_9FLAO</name>
<dbReference type="AlphaFoldDB" id="A0A5D0I412"/>
<evidence type="ECO:0000313" key="1">
    <source>
        <dbReference type="EMBL" id="TYA78406.1"/>
    </source>
</evidence>
<evidence type="ECO:0000313" key="2">
    <source>
        <dbReference type="Proteomes" id="UP000323930"/>
    </source>
</evidence>